<evidence type="ECO:0000313" key="4">
    <source>
        <dbReference type="EMBL" id="ALA15661.1"/>
    </source>
</evidence>
<dbReference type="SUPFAM" id="SSF49899">
    <property type="entry name" value="Concanavalin A-like lectins/glucanases"/>
    <property type="match status" value="1"/>
</dbReference>
<proteinExistence type="inferred from homology"/>
<keyword evidence="2" id="KW-0119">Carbohydrate metabolism</keyword>
<keyword evidence="2" id="KW-0378">Hydrolase</keyword>
<keyword evidence="2" id="KW-0624">Polysaccharide degradation</keyword>
<evidence type="ECO:0000256" key="1">
    <source>
        <dbReference type="ARBA" id="ARBA00005519"/>
    </source>
</evidence>
<dbReference type="GO" id="GO:0008810">
    <property type="term" value="F:cellulase activity"/>
    <property type="evidence" value="ECO:0007669"/>
    <property type="project" value="InterPro"/>
</dbReference>
<comment type="similarity">
    <text evidence="1 2">Belongs to the glycosyl hydrolase 12 (cellulase H) family.</text>
</comment>
<dbReference type="InterPro" id="IPR002594">
    <property type="entry name" value="GH12"/>
</dbReference>
<dbReference type="GO" id="GO:0000272">
    <property type="term" value="P:polysaccharide catabolic process"/>
    <property type="evidence" value="ECO:0007669"/>
    <property type="project" value="UniProtKB-KW"/>
</dbReference>
<dbReference type="EMBL" id="KP876055">
    <property type="protein sequence ID" value="ALA15661.1"/>
    <property type="molecule type" value="Genomic_DNA"/>
</dbReference>
<accession>A0A0K2D719</accession>
<dbReference type="SMR" id="A0A0K2D719"/>
<feature type="signal peptide" evidence="3">
    <location>
        <begin position="1"/>
        <end position="29"/>
    </location>
</feature>
<dbReference type="InterPro" id="IPR013320">
    <property type="entry name" value="ConA-like_dom_sf"/>
</dbReference>
<protein>
    <submittedName>
        <fullName evidence="4">GH12 protein</fullName>
    </submittedName>
</protein>
<sequence length="261" mass="29068">MKNNHLLKSILLWGAVCIIVLAGPLSAFAASSSNPSDKLYFKNKKYYIFNNVWGADQVSGWWQTIYHNSDSDMGWVWNWPSNTSTVKAYPSIVSGWHWTEGYTAGSGFPTRLSDQKNINTKVSYSISANGTYNAAYDIWLHNTNKASWDSAPTDEIMIWLNNTNAGPAGSYVETVSIGGHSWKVYKGYIDAGGGKGWNVFSFIRTANTQSANLNIRDFTNYLADSKQWLSKTKYVSSVEFGTEVFGGTGQINISNWDVTVR</sequence>
<organism evidence="4">
    <name type="scientific">uncultured Bacillus sp</name>
    <dbReference type="NCBI Taxonomy" id="83428"/>
    <lineage>
        <taxon>Bacteria</taxon>
        <taxon>Bacillati</taxon>
        <taxon>Bacillota</taxon>
        <taxon>Bacilli</taxon>
        <taxon>Bacillales</taxon>
        <taxon>Bacillaceae</taxon>
        <taxon>Bacillus</taxon>
        <taxon>environmental samples</taxon>
    </lineage>
</organism>
<dbReference type="InterPro" id="IPR013319">
    <property type="entry name" value="GH11/12"/>
</dbReference>
<gene>
    <name evidence="4" type="primary">GH12</name>
</gene>
<name>A0A0K2D719_9BACI</name>
<evidence type="ECO:0000256" key="3">
    <source>
        <dbReference type="SAM" id="SignalP"/>
    </source>
</evidence>
<keyword evidence="3" id="KW-0732">Signal</keyword>
<dbReference type="PANTHER" id="PTHR34002:SF9">
    <property type="entry name" value="XYLOGLUCAN-SPECIFIC ENDO-BETA-1,4-GLUCANASE A"/>
    <property type="match status" value="1"/>
</dbReference>
<feature type="chain" id="PRO_5005474676" evidence="3">
    <location>
        <begin position="30"/>
        <end position="261"/>
    </location>
</feature>
<keyword evidence="2" id="KW-0326">Glycosidase</keyword>
<dbReference type="AlphaFoldDB" id="A0A0K2D719"/>
<dbReference type="PANTHER" id="PTHR34002">
    <property type="entry name" value="BLR1656 PROTEIN"/>
    <property type="match status" value="1"/>
</dbReference>
<evidence type="ECO:0000256" key="2">
    <source>
        <dbReference type="RuleBase" id="RU361163"/>
    </source>
</evidence>
<dbReference type="Gene3D" id="2.60.120.180">
    <property type="match status" value="1"/>
</dbReference>
<dbReference type="Pfam" id="PF01670">
    <property type="entry name" value="Glyco_hydro_12"/>
    <property type="match status" value="1"/>
</dbReference>
<reference evidence="4" key="1">
    <citation type="submission" date="2015-03" db="EMBL/GenBank/DDBJ databases">
        <title>Emergence of plasmid-mediated VIM-4 carbapenemase in Citrobacter freundii, co-harbouring armA, CTX-M-3, TEM-1 and QnrB at a cancer centre in Bulgaria.</title>
        <authorList>
            <person name="Sabtcheva S.D."/>
            <person name="Ivanov I.N."/>
        </authorList>
    </citation>
    <scope>NUCLEOTIDE SEQUENCE</scope>
</reference>